<dbReference type="Proteomes" id="UP000515152">
    <property type="component" value="Chromosome 11"/>
</dbReference>
<dbReference type="PANTHER" id="PTHR47315">
    <property type="entry name" value="FIBROUS SHEATH INTERACTING PROTEIN 2"/>
    <property type="match status" value="1"/>
</dbReference>
<gene>
    <name evidence="2" type="primary">LOC122133273</name>
</gene>
<dbReference type="OrthoDB" id="8197715at2759"/>
<dbReference type="PANTHER" id="PTHR47315:SF3">
    <property type="entry name" value="FIBROUS SHEATH-INTERACTING PROTEIN 2-LIKE"/>
    <property type="match status" value="1"/>
</dbReference>
<sequence>MDHSESSFSQHHCIDKYPDNSGQPNSFYTTRLCEKLTQPKGGFDLTDPNGYKLSTAYNCRHDPSLKTYLYRKDIHKRLLKNGLITKDDKVTCSFKEFNTYKKYLAEVQLDLDHRFKMEQVLLCREFRH</sequence>
<organism evidence="1 2">
    <name type="scientific">Clupea harengus</name>
    <name type="common">Atlantic herring</name>
    <dbReference type="NCBI Taxonomy" id="7950"/>
    <lineage>
        <taxon>Eukaryota</taxon>
        <taxon>Metazoa</taxon>
        <taxon>Chordata</taxon>
        <taxon>Craniata</taxon>
        <taxon>Vertebrata</taxon>
        <taxon>Euteleostomi</taxon>
        <taxon>Actinopterygii</taxon>
        <taxon>Neopterygii</taxon>
        <taxon>Teleostei</taxon>
        <taxon>Clupei</taxon>
        <taxon>Clupeiformes</taxon>
        <taxon>Clupeoidei</taxon>
        <taxon>Clupeidae</taxon>
        <taxon>Clupea</taxon>
    </lineage>
</organism>
<reference evidence="2" key="1">
    <citation type="submission" date="2025-08" db="UniProtKB">
        <authorList>
            <consortium name="RefSeq"/>
        </authorList>
    </citation>
    <scope>IDENTIFICATION</scope>
</reference>
<dbReference type="AlphaFoldDB" id="A0A8M1KLV6"/>
<name>A0A8M1KLV6_CLUHA</name>
<dbReference type="KEGG" id="char:122133273"/>
<proteinExistence type="predicted"/>
<evidence type="ECO:0000313" key="2">
    <source>
        <dbReference type="RefSeq" id="XP_042565031.1"/>
    </source>
</evidence>
<keyword evidence="1" id="KW-1185">Reference proteome</keyword>
<evidence type="ECO:0000313" key="1">
    <source>
        <dbReference type="Proteomes" id="UP000515152"/>
    </source>
</evidence>
<protein>
    <submittedName>
        <fullName evidence="2">Fibrous sheath-interacting protein 2-like</fullName>
    </submittedName>
</protein>
<accession>A0A8M1KLV6</accession>
<dbReference type="InterPro" id="IPR038891">
    <property type="entry name" value="FSIP2"/>
</dbReference>
<dbReference type="RefSeq" id="XP_042565031.1">
    <property type="nucleotide sequence ID" value="XM_042709097.1"/>
</dbReference>
<dbReference type="GeneID" id="122133273"/>